<evidence type="ECO:0000313" key="2">
    <source>
        <dbReference type="Proteomes" id="UP001458880"/>
    </source>
</evidence>
<sequence length="145" mass="16707">MYWLPVGIPVVYVSLELNDDFIERRVDVFARNLIRSLCLDPRRAGGLQADEWRKSLEGVWNKKWEMIVEEAKNLSSGCLKNALYVCKRGVDNVAIKDLDGQMLTDGINIMELWKQHLQNLLVSGQTFEEEEEETKVRSLPINAIE</sequence>
<gene>
    <name evidence="1" type="ORF">QE152_g15450</name>
</gene>
<organism evidence="1 2">
    <name type="scientific">Popillia japonica</name>
    <name type="common">Japanese beetle</name>
    <dbReference type="NCBI Taxonomy" id="7064"/>
    <lineage>
        <taxon>Eukaryota</taxon>
        <taxon>Metazoa</taxon>
        <taxon>Ecdysozoa</taxon>
        <taxon>Arthropoda</taxon>
        <taxon>Hexapoda</taxon>
        <taxon>Insecta</taxon>
        <taxon>Pterygota</taxon>
        <taxon>Neoptera</taxon>
        <taxon>Endopterygota</taxon>
        <taxon>Coleoptera</taxon>
        <taxon>Polyphaga</taxon>
        <taxon>Scarabaeiformia</taxon>
        <taxon>Scarabaeidae</taxon>
        <taxon>Rutelinae</taxon>
        <taxon>Popillia</taxon>
    </lineage>
</organism>
<dbReference type="AlphaFoldDB" id="A0AAW1L854"/>
<accession>A0AAW1L854</accession>
<reference evidence="1 2" key="1">
    <citation type="journal article" date="2024" name="BMC Genomics">
        <title>De novo assembly and annotation of Popillia japonica's genome with initial clues to its potential as an invasive pest.</title>
        <authorList>
            <person name="Cucini C."/>
            <person name="Boschi S."/>
            <person name="Funari R."/>
            <person name="Cardaioli E."/>
            <person name="Iannotti N."/>
            <person name="Marturano G."/>
            <person name="Paoli F."/>
            <person name="Bruttini M."/>
            <person name="Carapelli A."/>
            <person name="Frati F."/>
            <person name="Nardi F."/>
        </authorList>
    </citation>
    <scope>NUCLEOTIDE SEQUENCE [LARGE SCALE GENOMIC DNA]</scope>
    <source>
        <strain evidence="1">DMR45628</strain>
    </source>
</reference>
<dbReference type="EMBL" id="JASPKY010000151">
    <property type="protein sequence ID" value="KAK9730179.1"/>
    <property type="molecule type" value="Genomic_DNA"/>
</dbReference>
<dbReference type="Proteomes" id="UP001458880">
    <property type="component" value="Unassembled WGS sequence"/>
</dbReference>
<evidence type="ECO:0000313" key="1">
    <source>
        <dbReference type="EMBL" id="KAK9730179.1"/>
    </source>
</evidence>
<name>A0AAW1L854_POPJA</name>
<keyword evidence="2" id="KW-1185">Reference proteome</keyword>
<comment type="caution">
    <text evidence="1">The sequence shown here is derived from an EMBL/GenBank/DDBJ whole genome shotgun (WGS) entry which is preliminary data.</text>
</comment>
<proteinExistence type="predicted"/>
<protein>
    <submittedName>
        <fullName evidence="1">Uncharacterized protein</fullName>
    </submittedName>
</protein>